<name>A0AAD2DLZ0_9LAMI</name>
<feature type="domain" description="Reverse transcriptase Ty1/copia-type" evidence="1">
    <location>
        <begin position="5"/>
        <end position="89"/>
    </location>
</feature>
<organism evidence="2 3">
    <name type="scientific">Fraxinus pennsylvanica</name>
    <dbReference type="NCBI Taxonomy" id="56036"/>
    <lineage>
        <taxon>Eukaryota</taxon>
        <taxon>Viridiplantae</taxon>
        <taxon>Streptophyta</taxon>
        <taxon>Embryophyta</taxon>
        <taxon>Tracheophyta</taxon>
        <taxon>Spermatophyta</taxon>
        <taxon>Magnoliopsida</taxon>
        <taxon>eudicotyledons</taxon>
        <taxon>Gunneridae</taxon>
        <taxon>Pentapetalae</taxon>
        <taxon>asterids</taxon>
        <taxon>lamiids</taxon>
        <taxon>Lamiales</taxon>
        <taxon>Oleaceae</taxon>
        <taxon>Oleeae</taxon>
        <taxon>Fraxinus</taxon>
    </lineage>
</organism>
<gene>
    <name evidence="2" type="ORF">FPE_LOCUS4130</name>
</gene>
<accession>A0AAD2DLZ0</accession>
<dbReference type="Proteomes" id="UP000834106">
    <property type="component" value="Chromosome 2"/>
</dbReference>
<dbReference type="InterPro" id="IPR013103">
    <property type="entry name" value="RVT_2"/>
</dbReference>
<dbReference type="Pfam" id="PF07727">
    <property type="entry name" value="RVT_2"/>
    <property type="match status" value="1"/>
</dbReference>
<protein>
    <recommendedName>
        <fullName evidence="1">Reverse transcriptase Ty1/copia-type domain-containing protein</fullName>
    </recommendedName>
</protein>
<dbReference type="PANTHER" id="PTHR11439:SF467">
    <property type="entry name" value="INTEGRASE CATALYTIC DOMAIN-CONTAINING PROTEIN"/>
    <property type="match status" value="1"/>
</dbReference>
<keyword evidence="3" id="KW-1185">Reference proteome</keyword>
<evidence type="ECO:0000313" key="3">
    <source>
        <dbReference type="Proteomes" id="UP000834106"/>
    </source>
</evidence>
<dbReference type="PANTHER" id="PTHR11439">
    <property type="entry name" value="GAG-POL-RELATED RETROTRANSPOSON"/>
    <property type="match status" value="1"/>
</dbReference>
<sequence length="181" mass="21033">MGDFIFLVLYIDDSLLASSDLGLFHETKKLFFGNFDMKDLGETSYVLGIEIYRDRNRDSLRLSQKVYIRHVLERFNMQNCTLGDVPIIKGDTFKKAQCPRNELERESIKMIPYTSVVRSLMYAQVCTKSNIAYAVSVLSRFQSILGQEHWKVVKIFMRYLKKTESCMLTFQCSDHLEVVAT</sequence>
<evidence type="ECO:0000313" key="2">
    <source>
        <dbReference type="EMBL" id="CAI9756700.1"/>
    </source>
</evidence>
<proteinExistence type="predicted"/>
<dbReference type="AlphaFoldDB" id="A0AAD2DLZ0"/>
<evidence type="ECO:0000259" key="1">
    <source>
        <dbReference type="Pfam" id="PF07727"/>
    </source>
</evidence>
<reference evidence="2" key="1">
    <citation type="submission" date="2023-05" db="EMBL/GenBank/DDBJ databases">
        <authorList>
            <person name="Huff M."/>
        </authorList>
    </citation>
    <scope>NUCLEOTIDE SEQUENCE</scope>
</reference>
<dbReference type="EMBL" id="OU503037">
    <property type="protein sequence ID" value="CAI9756700.1"/>
    <property type="molecule type" value="Genomic_DNA"/>
</dbReference>